<evidence type="ECO:0000256" key="4">
    <source>
        <dbReference type="ARBA" id="ARBA00023136"/>
    </source>
</evidence>
<gene>
    <name evidence="7" type="primary">Contig14513.g15462</name>
    <name evidence="7" type="ORF">STYLEM_15988</name>
</gene>
<accession>A0A078B189</accession>
<dbReference type="OMA" id="NTYCLYI"/>
<dbReference type="GO" id="GO:0007030">
    <property type="term" value="P:Golgi organization"/>
    <property type="evidence" value="ECO:0007669"/>
    <property type="project" value="TreeGrafter"/>
</dbReference>
<dbReference type="Gene3D" id="2.30.42.10">
    <property type="match status" value="2"/>
</dbReference>
<proteinExistence type="predicted"/>
<comment type="subcellular location">
    <subcellularLocation>
        <location evidence="1">Golgi apparatus membrane</location>
    </subcellularLocation>
</comment>
<sequence>MGNSESQYKPDEYAYRVVAVLQDSPAEHIGIEPQLDFIRYNPQQHDGKLFSEYLAEHEGKELNIFVYNLIQQDNRLEKVRLHKDWGEHNSLLGATIRYESYVEAHNYILAVNDVYLGSAAHEAELQPFKDYILGTREIAFKNLDEFAKYIEVNKGQEIRLHIYNVDQEQVREVPLTPKQWKGYGLLGCDVSFGLLNKIPLRKIDLQRIQSKQGLAGVFGKLTGEDVLQQESPQQVQLNTGKDQGPKSGDLSKQQQNQEKQVQANDTQQQQILNQVENIQINENSENDDNKDELVMKPYESQNLSPRQELQNELTQKDITYQTRVDNVQEINSNIQVLEKEDEARESKGEESSQNQNTKQNLQKTEKQIIESSNDQQIVQQQQRKFNLLPTSLEFD</sequence>
<feature type="domain" description="PDZ GRASP-type" evidence="6">
    <location>
        <begin position="13"/>
        <end position="101"/>
    </location>
</feature>
<evidence type="ECO:0000256" key="1">
    <source>
        <dbReference type="ARBA" id="ARBA00004394"/>
    </source>
</evidence>
<evidence type="ECO:0000256" key="5">
    <source>
        <dbReference type="SAM" id="MobiDB-lite"/>
    </source>
</evidence>
<reference evidence="7 8" key="1">
    <citation type="submission" date="2014-06" db="EMBL/GenBank/DDBJ databases">
        <authorList>
            <person name="Swart Estienne"/>
        </authorList>
    </citation>
    <scope>NUCLEOTIDE SEQUENCE [LARGE SCALE GENOMIC DNA]</scope>
    <source>
        <strain evidence="7 8">130c</strain>
    </source>
</reference>
<feature type="region of interest" description="Disordered" evidence="5">
    <location>
        <begin position="230"/>
        <end position="267"/>
    </location>
</feature>
<dbReference type="PANTHER" id="PTHR12893:SF0">
    <property type="entry name" value="GRASP65"/>
    <property type="match status" value="1"/>
</dbReference>
<dbReference type="Proteomes" id="UP000039865">
    <property type="component" value="Unassembled WGS sequence"/>
</dbReference>
<keyword evidence="8" id="KW-1185">Reference proteome</keyword>
<evidence type="ECO:0000313" key="7">
    <source>
        <dbReference type="EMBL" id="CDW86888.1"/>
    </source>
</evidence>
<dbReference type="InterPro" id="IPR036034">
    <property type="entry name" value="PDZ_sf"/>
</dbReference>
<feature type="domain" description="PDZ GRASP-type" evidence="6">
    <location>
        <begin position="104"/>
        <end position="195"/>
    </location>
</feature>
<feature type="compositionally biased region" description="Low complexity" evidence="5">
    <location>
        <begin position="253"/>
        <end position="262"/>
    </location>
</feature>
<dbReference type="InterPro" id="IPR007583">
    <property type="entry name" value="GRASP55_65"/>
</dbReference>
<dbReference type="OrthoDB" id="3318at2759"/>
<protein>
    <submittedName>
        <fullName evidence="7">Golgi reassembly stacking protein</fullName>
    </submittedName>
</protein>
<dbReference type="EMBL" id="CCKQ01015080">
    <property type="protein sequence ID" value="CDW86888.1"/>
    <property type="molecule type" value="Genomic_DNA"/>
</dbReference>
<evidence type="ECO:0000259" key="6">
    <source>
        <dbReference type="PROSITE" id="PS51865"/>
    </source>
</evidence>
<feature type="region of interest" description="Disordered" evidence="5">
    <location>
        <begin position="339"/>
        <end position="375"/>
    </location>
</feature>
<feature type="compositionally biased region" description="Polar residues" evidence="5">
    <location>
        <begin position="230"/>
        <end position="241"/>
    </location>
</feature>
<evidence type="ECO:0000256" key="3">
    <source>
        <dbReference type="ARBA" id="ARBA00023034"/>
    </source>
</evidence>
<dbReference type="InParanoid" id="A0A078B189"/>
<keyword evidence="3" id="KW-0333">Golgi apparatus</keyword>
<dbReference type="PANTHER" id="PTHR12893">
    <property type="entry name" value="GOLGI REASSEMBLY STACKING PROTEIN GRASP"/>
    <property type="match status" value="1"/>
</dbReference>
<feature type="compositionally biased region" description="Basic and acidic residues" evidence="5">
    <location>
        <begin position="339"/>
        <end position="350"/>
    </location>
</feature>
<organism evidence="7 8">
    <name type="scientific">Stylonychia lemnae</name>
    <name type="common">Ciliate</name>
    <dbReference type="NCBI Taxonomy" id="5949"/>
    <lineage>
        <taxon>Eukaryota</taxon>
        <taxon>Sar</taxon>
        <taxon>Alveolata</taxon>
        <taxon>Ciliophora</taxon>
        <taxon>Intramacronucleata</taxon>
        <taxon>Spirotrichea</taxon>
        <taxon>Stichotrichia</taxon>
        <taxon>Sporadotrichida</taxon>
        <taxon>Oxytrichidae</taxon>
        <taxon>Stylonychinae</taxon>
        <taxon>Stylonychia</taxon>
    </lineage>
</organism>
<feature type="compositionally biased region" description="Low complexity" evidence="5">
    <location>
        <begin position="353"/>
        <end position="362"/>
    </location>
</feature>
<dbReference type="SUPFAM" id="SSF50156">
    <property type="entry name" value="PDZ domain-like"/>
    <property type="match status" value="1"/>
</dbReference>
<keyword evidence="4" id="KW-0472">Membrane</keyword>
<dbReference type="InterPro" id="IPR024958">
    <property type="entry name" value="GRASP_PDZ"/>
</dbReference>
<evidence type="ECO:0000313" key="8">
    <source>
        <dbReference type="Proteomes" id="UP000039865"/>
    </source>
</evidence>
<dbReference type="PROSITE" id="PS51865">
    <property type="entry name" value="PDZ_GRASP"/>
    <property type="match status" value="2"/>
</dbReference>
<dbReference type="AlphaFoldDB" id="A0A078B189"/>
<evidence type="ECO:0000256" key="2">
    <source>
        <dbReference type="ARBA" id="ARBA00022737"/>
    </source>
</evidence>
<keyword evidence="2" id="KW-0677">Repeat</keyword>
<dbReference type="Pfam" id="PF04495">
    <property type="entry name" value="GRASP55_65"/>
    <property type="match status" value="1"/>
</dbReference>
<name>A0A078B189_STYLE</name>
<dbReference type="GO" id="GO:0000139">
    <property type="term" value="C:Golgi membrane"/>
    <property type="evidence" value="ECO:0007669"/>
    <property type="project" value="UniProtKB-SubCell"/>
</dbReference>